<feature type="transmembrane region" description="Helical" evidence="1">
    <location>
        <begin position="54"/>
        <end position="74"/>
    </location>
</feature>
<keyword evidence="1" id="KW-0472">Membrane</keyword>
<dbReference type="InParanoid" id="A0A132BBH4"/>
<dbReference type="GeneID" id="28816147"/>
<accession>A0A132BBH4</accession>
<feature type="transmembrane region" description="Helical" evidence="1">
    <location>
        <begin position="23"/>
        <end position="47"/>
    </location>
</feature>
<dbReference type="KEGG" id="psco:LY89DRAFT_276883"/>
<protein>
    <submittedName>
        <fullName evidence="2">Uncharacterized protein</fullName>
    </submittedName>
</protein>
<keyword evidence="3" id="KW-1185">Reference proteome</keyword>
<organism evidence="2 3">
    <name type="scientific">Mollisia scopiformis</name>
    <name type="common">Conifer needle endophyte fungus</name>
    <name type="synonym">Phialocephala scopiformis</name>
    <dbReference type="NCBI Taxonomy" id="149040"/>
    <lineage>
        <taxon>Eukaryota</taxon>
        <taxon>Fungi</taxon>
        <taxon>Dikarya</taxon>
        <taxon>Ascomycota</taxon>
        <taxon>Pezizomycotina</taxon>
        <taxon>Leotiomycetes</taxon>
        <taxon>Helotiales</taxon>
        <taxon>Mollisiaceae</taxon>
        <taxon>Mollisia</taxon>
    </lineage>
</organism>
<name>A0A132BBH4_MOLSC</name>
<sequence>MSQLTSLLVVAACEHIRQSPTGFAIYLARGLLIFTTIGLSIWTAAALSKITDPSVITMIIGNFYGIIWWWWQVFCGRRNWWLWADALGILIAFLALGFGAASPHQTGAKYQKDKSSANLRALRGSKATLGVDVALLFLDLATFGYDLYK</sequence>
<reference evidence="2 3" key="1">
    <citation type="submission" date="2015-10" db="EMBL/GenBank/DDBJ databases">
        <title>Full genome of DAOMC 229536 Phialocephala scopiformis, a fungal endophyte of spruce producing the potent anti-insectan compound rugulosin.</title>
        <authorList>
            <consortium name="DOE Joint Genome Institute"/>
            <person name="Walker A.K."/>
            <person name="Frasz S.L."/>
            <person name="Seifert K.A."/>
            <person name="Miller J.D."/>
            <person name="Mondo S.J."/>
            <person name="Labutti K."/>
            <person name="Lipzen A."/>
            <person name="Dockter R."/>
            <person name="Kennedy M."/>
            <person name="Grigoriev I.V."/>
            <person name="Spatafora J.W."/>
        </authorList>
    </citation>
    <scope>NUCLEOTIDE SEQUENCE [LARGE SCALE GENOMIC DNA]</scope>
    <source>
        <strain evidence="2 3">CBS 120377</strain>
    </source>
</reference>
<keyword evidence="1" id="KW-0812">Transmembrane</keyword>
<evidence type="ECO:0000256" key="1">
    <source>
        <dbReference type="SAM" id="Phobius"/>
    </source>
</evidence>
<gene>
    <name evidence="2" type="ORF">LY89DRAFT_276883</name>
</gene>
<evidence type="ECO:0000313" key="2">
    <source>
        <dbReference type="EMBL" id="KUJ09765.1"/>
    </source>
</evidence>
<keyword evidence="1" id="KW-1133">Transmembrane helix</keyword>
<dbReference type="AlphaFoldDB" id="A0A132BBH4"/>
<feature type="transmembrane region" description="Helical" evidence="1">
    <location>
        <begin position="80"/>
        <end position="101"/>
    </location>
</feature>
<dbReference type="EMBL" id="KQ947431">
    <property type="protein sequence ID" value="KUJ09765.1"/>
    <property type="molecule type" value="Genomic_DNA"/>
</dbReference>
<evidence type="ECO:0000313" key="3">
    <source>
        <dbReference type="Proteomes" id="UP000070700"/>
    </source>
</evidence>
<proteinExistence type="predicted"/>
<dbReference type="Proteomes" id="UP000070700">
    <property type="component" value="Unassembled WGS sequence"/>
</dbReference>
<dbReference type="RefSeq" id="XP_018064120.1">
    <property type="nucleotide sequence ID" value="XM_018206421.1"/>
</dbReference>